<protein>
    <submittedName>
        <fullName evidence="2">Uncharacterized protein</fullName>
    </submittedName>
</protein>
<dbReference type="Proteomes" id="UP001498421">
    <property type="component" value="Unassembled WGS sequence"/>
</dbReference>
<keyword evidence="1" id="KW-1133">Transmembrane helix</keyword>
<dbReference type="EMBL" id="JAZAVK010000169">
    <property type="protein sequence ID" value="KAK7418321.1"/>
    <property type="molecule type" value="Genomic_DNA"/>
</dbReference>
<accession>A0ABR1HCP9</accession>
<gene>
    <name evidence="2" type="ORF">QQZ08_011308</name>
</gene>
<feature type="transmembrane region" description="Helical" evidence="1">
    <location>
        <begin position="49"/>
        <end position="69"/>
    </location>
</feature>
<name>A0ABR1HCP9_9HYPO</name>
<keyword evidence="1" id="KW-0472">Membrane</keyword>
<reference evidence="2 3" key="1">
    <citation type="journal article" date="2025" name="Microbiol. Resour. Announc.">
        <title>Draft genome sequences for Neonectria magnoliae and Neonectria punicea, canker pathogens of Liriodendron tulipifera and Acer saccharum in West Virginia.</title>
        <authorList>
            <person name="Petronek H.M."/>
            <person name="Kasson M.T."/>
            <person name="Metheny A.M."/>
            <person name="Stauder C.M."/>
            <person name="Lovett B."/>
            <person name="Lynch S.C."/>
            <person name="Garnas J.R."/>
            <person name="Kasson L.R."/>
            <person name="Stajich J.E."/>
        </authorList>
    </citation>
    <scope>NUCLEOTIDE SEQUENCE [LARGE SCALE GENOMIC DNA]</scope>
    <source>
        <strain evidence="2 3">NRRL 64651</strain>
    </source>
</reference>
<proteinExistence type="predicted"/>
<comment type="caution">
    <text evidence="2">The sequence shown here is derived from an EMBL/GenBank/DDBJ whole genome shotgun (WGS) entry which is preliminary data.</text>
</comment>
<evidence type="ECO:0000313" key="2">
    <source>
        <dbReference type="EMBL" id="KAK7418321.1"/>
    </source>
</evidence>
<feature type="transmembrane region" description="Helical" evidence="1">
    <location>
        <begin position="20"/>
        <end position="42"/>
    </location>
</feature>
<sequence>MPVSTQTDADLDLSVYFQSSWAIFSTIGIGNVLFGFTVVGIASLSPISLIPIIVSAAGAIANGLCYYYNFGDYPVTNSAAASAVADIIWVFRVADLKFKKPACRSIATPS</sequence>
<evidence type="ECO:0000256" key="1">
    <source>
        <dbReference type="SAM" id="Phobius"/>
    </source>
</evidence>
<keyword evidence="1" id="KW-0812">Transmembrane</keyword>
<evidence type="ECO:0000313" key="3">
    <source>
        <dbReference type="Proteomes" id="UP001498421"/>
    </source>
</evidence>
<organism evidence="2 3">
    <name type="scientific">Neonectria magnoliae</name>
    <dbReference type="NCBI Taxonomy" id="2732573"/>
    <lineage>
        <taxon>Eukaryota</taxon>
        <taxon>Fungi</taxon>
        <taxon>Dikarya</taxon>
        <taxon>Ascomycota</taxon>
        <taxon>Pezizomycotina</taxon>
        <taxon>Sordariomycetes</taxon>
        <taxon>Hypocreomycetidae</taxon>
        <taxon>Hypocreales</taxon>
        <taxon>Nectriaceae</taxon>
        <taxon>Neonectria</taxon>
    </lineage>
</organism>
<keyword evidence="3" id="KW-1185">Reference proteome</keyword>